<comment type="function">
    <text evidence="6">PPIases accelerate the folding of proteins. It catalyzes the cis-trans isomerization of proline imidic peptide bonds in oligopeptides. Acts on the folding of rhodopsin RH1 and RH2 (but not RH3) and is required for visual transduction.</text>
</comment>
<evidence type="ECO:0000256" key="3">
    <source>
        <dbReference type="ARBA" id="ARBA00022729"/>
    </source>
</evidence>
<accession>A0A8S4DFR2</accession>
<evidence type="ECO:0000313" key="11">
    <source>
        <dbReference type="Proteomes" id="UP000653454"/>
    </source>
</evidence>
<feature type="signal peptide" evidence="7">
    <location>
        <begin position="1"/>
        <end position="21"/>
    </location>
</feature>
<comment type="caution">
    <text evidence="10">The sequence shown here is derived from an EMBL/GenBank/DDBJ whole genome shotgun (WGS) entry which is preliminary data.</text>
</comment>
<dbReference type="Pfam" id="PF00160">
    <property type="entry name" value="Pro_isomerase"/>
    <property type="match status" value="1"/>
</dbReference>
<dbReference type="FunFam" id="2.40.100.10:FF:000019">
    <property type="entry name" value="Peptidyl-prolyl cis-trans isomerase"/>
    <property type="match status" value="1"/>
</dbReference>
<feature type="chain" id="PRO_5035960276" description="Peptidyl-prolyl cis-trans isomerase" evidence="7">
    <location>
        <begin position="22"/>
        <end position="234"/>
    </location>
</feature>
<dbReference type="GO" id="GO:0006457">
    <property type="term" value="P:protein folding"/>
    <property type="evidence" value="ECO:0007669"/>
    <property type="project" value="TreeGrafter"/>
</dbReference>
<evidence type="ECO:0000259" key="9">
    <source>
        <dbReference type="PROSITE" id="PS50072"/>
    </source>
</evidence>
<dbReference type="PRINTS" id="PR00153">
    <property type="entry name" value="CSAPPISMRASE"/>
</dbReference>
<dbReference type="PROSITE" id="PS50072">
    <property type="entry name" value="CSA_PPIASE_2"/>
    <property type="match status" value="1"/>
</dbReference>
<dbReference type="PANTHER" id="PTHR11071:SF478">
    <property type="entry name" value="PEPTIDYL-PROLYL CIS-TRANS ISOMERASE, RHODOPSIN-SPECIFIC ISOZYME"/>
    <property type="match status" value="1"/>
</dbReference>
<feature type="transmembrane region" description="Helical" evidence="8">
    <location>
        <begin position="206"/>
        <end position="228"/>
    </location>
</feature>
<sequence length="234" mass="26509">MKKYWFFWILFVAKCFLVTDARQFRVTDQVYLDIENEETKLGRVVIGLFGDLAPKAVRNFKVLATKGINGKSYKGTHFNRIVKRFMVQAGDVVLDNGKGSISIYGETFKDENLDTKHTLAGFVSMANNGKNTNGCQFFITLTGAPYLDGTHTVIGKVVEGQNIVHMIEHTPTDSDDRPKYRVLIADCGLLPTEPYYISDDPYDLKAWIKASALPLSMSFSILGFFHWLMRKMEI</sequence>
<dbReference type="GO" id="GO:0016018">
    <property type="term" value="F:cyclosporin A binding"/>
    <property type="evidence" value="ECO:0007669"/>
    <property type="project" value="TreeGrafter"/>
</dbReference>
<comment type="similarity">
    <text evidence="2 7">Belongs to the cyclophilin-type PPIase family.</text>
</comment>
<dbReference type="EMBL" id="CAJHNJ030000005">
    <property type="protein sequence ID" value="CAG9098712.1"/>
    <property type="molecule type" value="Genomic_DNA"/>
</dbReference>
<dbReference type="EC" id="5.2.1.8" evidence="7"/>
<keyword evidence="8" id="KW-0812">Transmembrane</keyword>
<name>A0A8S4DFR2_PLUXY</name>
<dbReference type="InterPro" id="IPR002130">
    <property type="entry name" value="Cyclophilin-type_PPIase_dom"/>
</dbReference>
<organism evidence="10 11">
    <name type="scientific">Plutella xylostella</name>
    <name type="common">Diamondback moth</name>
    <name type="synonym">Plutella maculipennis</name>
    <dbReference type="NCBI Taxonomy" id="51655"/>
    <lineage>
        <taxon>Eukaryota</taxon>
        <taxon>Metazoa</taxon>
        <taxon>Ecdysozoa</taxon>
        <taxon>Arthropoda</taxon>
        <taxon>Hexapoda</taxon>
        <taxon>Insecta</taxon>
        <taxon>Pterygota</taxon>
        <taxon>Neoptera</taxon>
        <taxon>Endopterygota</taxon>
        <taxon>Lepidoptera</taxon>
        <taxon>Glossata</taxon>
        <taxon>Ditrysia</taxon>
        <taxon>Yponomeutoidea</taxon>
        <taxon>Plutellidae</taxon>
        <taxon>Plutella</taxon>
    </lineage>
</organism>
<dbReference type="GO" id="GO:0005737">
    <property type="term" value="C:cytoplasm"/>
    <property type="evidence" value="ECO:0007669"/>
    <property type="project" value="TreeGrafter"/>
</dbReference>
<protein>
    <recommendedName>
        <fullName evidence="7">Peptidyl-prolyl cis-trans isomerase</fullName>
        <shortName evidence="7">PPIase</shortName>
        <ecNumber evidence="7">5.2.1.8</ecNumber>
    </recommendedName>
</protein>
<dbReference type="PANTHER" id="PTHR11071">
    <property type="entry name" value="PEPTIDYL-PROLYL CIS-TRANS ISOMERASE"/>
    <property type="match status" value="1"/>
</dbReference>
<keyword evidence="8" id="KW-0472">Membrane</keyword>
<reference evidence="10" key="1">
    <citation type="submission" date="2020-11" db="EMBL/GenBank/DDBJ databases">
        <authorList>
            <person name="Whiteford S."/>
        </authorList>
    </citation>
    <scope>NUCLEOTIDE SEQUENCE</scope>
</reference>
<keyword evidence="5 7" id="KW-0413">Isomerase</keyword>
<evidence type="ECO:0000256" key="6">
    <source>
        <dbReference type="ARBA" id="ARBA00056644"/>
    </source>
</evidence>
<keyword evidence="3 7" id="KW-0732">Signal</keyword>
<keyword evidence="8" id="KW-1133">Transmembrane helix</keyword>
<evidence type="ECO:0000256" key="1">
    <source>
        <dbReference type="ARBA" id="ARBA00000971"/>
    </source>
</evidence>
<dbReference type="InterPro" id="IPR029000">
    <property type="entry name" value="Cyclophilin-like_dom_sf"/>
</dbReference>
<evidence type="ECO:0000256" key="2">
    <source>
        <dbReference type="ARBA" id="ARBA00007365"/>
    </source>
</evidence>
<comment type="catalytic activity">
    <reaction evidence="1 7">
        <text>[protein]-peptidylproline (omega=180) = [protein]-peptidylproline (omega=0)</text>
        <dbReference type="Rhea" id="RHEA:16237"/>
        <dbReference type="Rhea" id="RHEA-COMP:10747"/>
        <dbReference type="Rhea" id="RHEA-COMP:10748"/>
        <dbReference type="ChEBI" id="CHEBI:83833"/>
        <dbReference type="ChEBI" id="CHEBI:83834"/>
        <dbReference type="EC" id="5.2.1.8"/>
    </reaction>
</comment>
<feature type="domain" description="PPIase cyclophilin-type" evidence="9">
    <location>
        <begin position="31"/>
        <end position="189"/>
    </location>
</feature>
<evidence type="ECO:0000256" key="4">
    <source>
        <dbReference type="ARBA" id="ARBA00023110"/>
    </source>
</evidence>
<gene>
    <name evidence="10" type="ORF">PLXY2_LOCUS1943</name>
</gene>
<evidence type="ECO:0000256" key="5">
    <source>
        <dbReference type="ARBA" id="ARBA00023235"/>
    </source>
</evidence>
<proteinExistence type="inferred from homology"/>
<dbReference type="GO" id="GO:0003755">
    <property type="term" value="F:peptidyl-prolyl cis-trans isomerase activity"/>
    <property type="evidence" value="ECO:0007669"/>
    <property type="project" value="UniProtKB-UniRule"/>
</dbReference>
<dbReference type="Gene3D" id="2.40.100.10">
    <property type="entry name" value="Cyclophilin-like"/>
    <property type="match status" value="1"/>
</dbReference>
<dbReference type="AlphaFoldDB" id="A0A8S4DFR2"/>
<dbReference type="SUPFAM" id="SSF50891">
    <property type="entry name" value="Cyclophilin-like"/>
    <property type="match status" value="1"/>
</dbReference>
<keyword evidence="11" id="KW-1185">Reference proteome</keyword>
<evidence type="ECO:0000256" key="7">
    <source>
        <dbReference type="RuleBase" id="RU363019"/>
    </source>
</evidence>
<evidence type="ECO:0000313" key="10">
    <source>
        <dbReference type="EMBL" id="CAG9098712.1"/>
    </source>
</evidence>
<dbReference type="Proteomes" id="UP000653454">
    <property type="component" value="Unassembled WGS sequence"/>
</dbReference>
<keyword evidence="4 7" id="KW-0697">Rotamase</keyword>
<evidence type="ECO:0000256" key="8">
    <source>
        <dbReference type="SAM" id="Phobius"/>
    </source>
</evidence>